<protein>
    <submittedName>
        <fullName evidence="1">Uncharacterized protein</fullName>
    </submittedName>
</protein>
<keyword evidence="2" id="KW-1185">Reference proteome</keyword>
<sequence>RLGAKVIEEHGLKWFHAQRKAKYAPENWIDEGCLALELPTIRNTIRELGLGYAFSKLEECNLTL</sequence>
<dbReference type="Proteomes" id="UP000823775">
    <property type="component" value="Unassembled WGS sequence"/>
</dbReference>
<comment type="caution">
    <text evidence="1">The sequence shown here is derived from an EMBL/GenBank/DDBJ whole genome shotgun (WGS) entry which is preliminary data.</text>
</comment>
<proteinExistence type="predicted"/>
<accession>A0ABS8S5R2</accession>
<evidence type="ECO:0000313" key="1">
    <source>
        <dbReference type="EMBL" id="MCD7453575.1"/>
    </source>
</evidence>
<name>A0ABS8S5R2_DATST</name>
<feature type="non-terminal residue" evidence="1">
    <location>
        <position position="1"/>
    </location>
</feature>
<reference evidence="1 2" key="1">
    <citation type="journal article" date="2021" name="BMC Genomics">
        <title>Datura genome reveals duplications of psychoactive alkaloid biosynthetic genes and high mutation rate following tissue culture.</title>
        <authorList>
            <person name="Rajewski A."/>
            <person name="Carter-House D."/>
            <person name="Stajich J."/>
            <person name="Litt A."/>
        </authorList>
    </citation>
    <scope>NUCLEOTIDE SEQUENCE [LARGE SCALE GENOMIC DNA]</scope>
    <source>
        <strain evidence="1">AR-01</strain>
    </source>
</reference>
<gene>
    <name evidence="1" type="ORF">HAX54_021445</name>
</gene>
<dbReference type="EMBL" id="JACEIK010000258">
    <property type="protein sequence ID" value="MCD7453575.1"/>
    <property type="molecule type" value="Genomic_DNA"/>
</dbReference>
<feature type="non-terminal residue" evidence="1">
    <location>
        <position position="64"/>
    </location>
</feature>
<organism evidence="1 2">
    <name type="scientific">Datura stramonium</name>
    <name type="common">Jimsonweed</name>
    <name type="synonym">Common thornapple</name>
    <dbReference type="NCBI Taxonomy" id="4076"/>
    <lineage>
        <taxon>Eukaryota</taxon>
        <taxon>Viridiplantae</taxon>
        <taxon>Streptophyta</taxon>
        <taxon>Embryophyta</taxon>
        <taxon>Tracheophyta</taxon>
        <taxon>Spermatophyta</taxon>
        <taxon>Magnoliopsida</taxon>
        <taxon>eudicotyledons</taxon>
        <taxon>Gunneridae</taxon>
        <taxon>Pentapetalae</taxon>
        <taxon>asterids</taxon>
        <taxon>lamiids</taxon>
        <taxon>Solanales</taxon>
        <taxon>Solanaceae</taxon>
        <taxon>Solanoideae</taxon>
        <taxon>Datureae</taxon>
        <taxon>Datura</taxon>
    </lineage>
</organism>
<evidence type="ECO:0000313" key="2">
    <source>
        <dbReference type="Proteomes" id="UP000823775"/>
    </source>
</evidence>